<name>A0A0C3RLH4_9PORP</name>
<reference evidence="2 4" key="2">
    <citation type="submission" date="2014-07" db="EMBL/GenBank/DDBJ databases">
        <title>Porphyromonadaceae bacterium OUH 334697 = ATCC BAA-2682 = DSM 28341 draft genome.</title>
        <authorList>
            <person name="Sydenham T.V."/>
            <person name="Hasman H."/>
            <person name="Justesen U.S."/>
        </authorList>
    </citation>
    <scope>NUCLEOTIDE SEQUENCE [LARGE SCALE GENOMIC DNA]</scope>
    <source>
        <strain evidence="2 4">OUH 334697</strain>
    </source>
</reference>
<evidence type="ECO:0000259" key="1">
    <source>
        <dbReference type="Pfam" id="PF10543"/>
    </source>
</evidence>
<proteinExistence type="predicted"/>
<dbReference type="RefSeq" id="WP_041502917.1">
    <property type="nucleotide sequence ID" value="NZ_JPIT01000016.1"/>
</dbReference>
<dbReference type="Pfam" id="PF10543">
    <property type="entry name" value="ORF6N"/>
    <property type="match status" value="1"/>
</dbReference>
<feature type="domain" description="KilA-N DNA-binding" evidence="1">
    <location>
        <begin position="9"/>
        <end position="97"/>
    </location>
</feature>
<keyword evidence="3" id="KW-0238">DNA-binding</keyword>
<dbReference type="Proteomes" id="UP000031980">
    <property type="component" value="Unassembled WGS sequence"/>
</dbReference>
<dbReference type="OrthoDB" id="9816206at2"/>
<keyword evidence="5" id="KW-1185">Reference proteome</keyword>
<dbReference type="EMBL" id="JPIT01000016">
    <property type="protein sequence ID" value="KIO46312.1"/>
    <property type="molecule type" value="Genomic_DNA"/>
</dbReference>
<accession>A0A0C3RLH4</accession>
<protein>
    <submittedName>
        <fullName evidence="3">DNA-binding protein</fullName>
    </submittedName>
</protein>
<evidence type="ECO:0000313" key="5">
    <source>
        <dbReference type="Proteomes" id="UP000031980"/>
    </source>
</evidence>
<dbReference type="Proteomes" id="UP000031937">
    <property type="component" value="Unassembled WGS sequence"/>
</dbReference>
<reference evidence="3 5" key="1">
    <citation type="submission" date="2014-07" db="EMBL/GenBank/DDBJ databases">
        <title>Porphyromonadaceae bacterium OUH 308042 = ATCC BAA-2681 = DSM 28342 draft genome.</title>
        <authorList>
            <person name="Sydenham T.V."/>
            <person name="Hasman H."/>
            <person name="Justensen U.S."/>
        </authorList>
    </citation>
    <scope>NUCLEOTIDE SEQUENCE [LARGE SCALE GENOMIC DNA]</scope>
    <source>
        <strain evidence="3 5">OUH 308042</strain>
    </source>
</reference>
<dbReference type="InterPro" id="IPR018873">
    <property type="entry name" value="KilA-N_DNA-bd_domain"/>
</dbReference>
<evidence type="ECO:0000313" key="2">
    <source>
        <dbReference type="EMBL" id="KIO46312.1"/>
    </source>
</evidence>
<dbReference type="EMBL" id="JPIU01000014">
    <property type="protein sequence ID" value="KIO47559.1"/>
    <property type="molecule type" value="Genomic_DNA"/>
</dbReference>
<evidence type="ECO:0000313" key="3">
    <source>
        <dbReference type="EMBL" id="KIO47559.1"/>
    </source>
</evidence>
<dbReference type="AlphaFoldDB" id="A0A0C3RLH4"/>
<comment type="caution">
    <text evidence="3">The sequence shown here is derived from an EMBL/GenBank/DDBJ whole genome shotgun (WGS) entry which is preliminary data.</text>
</comment>
<sequence>MSQLQLIRSKIYEIRGRKVMIDKDLAELYQVTTGNLNKAVQRNIKRFPGDFMFQLTEEEFDQLKVNLIFHFGRSSWGGVRKLPYAFAEQGLAMLSGILNSDIAIQVNINIMRAFVTVRQVISEIPADKVSELQSELKKFKKYIESVFVDYNDINDDTRMQLELINQTLAELQAQKKLENKPRNPIGFVK</sequence>
<organism evidence="3 5">
    <name type="scientific">Sanguibacteroides justesenii</name>
    <dbReference type="NCBI Taxonomy" id="1547597"/>
    <lineage>
        <taxon>Bacteria</taxon>
        <taxon>Pseudomonadati</taxon>
        <taxon>Bacteroidota</taxon>
        <taxon>Bacteroidia</taxon>
        <taxon>Bacteroidales</taxon>
        <taxon>Porphyromonadaceae</taxon>
        <taxon>Sanguibacteroides</taxon>
    </lineage>
</organism>
<gene>
    <name evidence="3" type="ORF">BA92_00655</name>
    <name evidence="2" type="ORF">IE90_05835</name>
</gene>
<evidence type="ECO:0000313" key="4">
    <source>
        <dbReference type="Proteomes" id="UP000031937"/>
    </source>
</evidence>
<dbReference type="GO" id="GO:0003677">
    <property type="term" value="F:DNA binding"/>
    <property type="evidence" value="ECO:0007669"/>
    <property type="project" value="UniProtKB-KW"/>
</dbReference>